<keyword evidence="1" id="KW-1133">Transmembrane helix</keyword>
<protein>
    <submittedName>
        <fullName evidence="2">Uncharacterized protein</fullName>
    </submittedName>
</protein>
<name>A0AAV3W9B9_9CLOT</name>
<feature type="transmembrane region" description="Helical" evidence="1">
    <location>
        <begin position="121"/>
        <end position="142"/>
    </location>
</feature>
<keyword evidence="3" id="KW-1185">Reference proteome</keyword>
<keyword evidence="1" id="KW-0472">Membrane</keyword>
<dbReference type="Proteomes" id="UP000325212">
    <property type="component" value="Unassembled WGS sequence"/>
</dbReference>
<proteinExistence type="predicted"/>
<feature type="transmembrane region" description="Helical" evidence="1">
    <location>
        <begin position="81"/>
        <end position="101"/>
    </location>
</feature>
<dbReference type="RefSeq" id="WP_039771163.1">
    <property type="nucleotide sequence ID" value="NZ_CP043998.1"/>
</dbReference>
<keyword evidence="1" id="KW-0812">Transmembrane</keyword>
<organism evidence="2 3">
    <name type="scientific">Clostridium diolis</name>
    <dbReference type="NCBI Taxonomy" id="223919"/>
    <lineage>
        <taxon>Bacteria</taxon>
        <taxon>Bacillati</taxon>
        <taxon>Bacillota</taxon>
        <taxon>Clostridia</taxon>
        <taxon>Eubacteriales</taxon>
        <taxon>Clostridiaceae</taxon>
        <taxon>Clostridium</taxon>
    </lineage>
</organism>
<dbReference type="AlphaFoldDB" id="A0AAV3W9B9"/>
<evidence type="ECO:0000313" key="2">
    <source>
        <dbReference type="EMBL" id="GEA33634.1"/>
    </source>
</evidence>
<comment type="caution">
    <text evidence="2">The sequence shown here is derived from an EMBL/GenBank/DDBJ whole genome shotgun (WGS) entry which is preliminary data.</text>
</comment>
<evidence type="ECO:0000256" key="1">
    <source>
        <dbReference type="SAM" id="Phobius"/>
    </source>
</evidence>
<dbReference type="EMBL" id="BJLA01000024">
    <property type="protein sequence ID" value="GEA33634.1"/>
    <property type="molecule type" value="Genomic_DNA"/>
</dbReference>
<gene>
    <name evidence="2" type="ORF">CDIOL_45570</name>
</gene>
<sequence length="160" mass="18447">MDEAGKVTRSLAKEYAVLRVNAQYGEGTTEIDKKLRDAAKEKLENEVFEKIKEDIYRLEENRIIESGKRRIKEFEEQKKRVQLKFILIEGIFLGLITGLLVNQITDMISFLKGGSSNYQATNWLIVMLLILGITFAFVVYLSKLEEYFVNKKENDNGSTI</sequence>
<reference evidence="2 3" key="1">
    <citation type="submission" date="2019-06" db="EMBL/GenBank/DDBJ databases">
        <title>Draft genome sequence of Clostridium diolis DSM 15410.</title>
        <authorList>
            <person name="Kobayashi H."/>
            <person name="Tanizawa Y."/>
            <person name="Tohno M."/>
        </authorList>
    </citation>
    <scope>NUCLEOTIDE SEQUENCE [LARGE SCALE GENOMIC DNA]</scope>
    <source>
        <strain evidence="2 3">DSM 15410</strain>
    </source>
</reference>
<evidence type="ECO:0000313" key="3">
    <source>
        <dbReference type="Proteomes" id="UP000325212"/>
    </source>
</evidence>
<accession>A0AAV3W9B9</accession>